<keyword evidence="6" id="KW-0479">Metal-binding</keyword>
<evidence type="ECO:0000256" key="10">
    <source>
        <dbReference type="ARBA" id="ARBA00022989"/>
    </source>
</evidence>
<name>A0A9N8DKD5_9STRA</name>
<keyword evidence="15" id="KW-0732">Signal</keyword>
<keyword evidence="3" id="KW-1003">Cell membrane</keyword>
<feature type="domain" description="Fungal lipase-type" evidence="16">
    <location>
        <begin position="186"/>
        <end position="327"/>
    </location>
</feature>
<feature type="signal peptide" evidence="15">
    <location>
        <begin position="1"/>
        <end position="20"/>
    </location>
</feature>
<dbReference type="GO" id="GO:0016298">
    <property type="term" value="F:lipase activity"/>
    <property type="evidence" value="ECO:0007669"/>
    <property type="project" value="TreeGrafter"/>
</dbReference>
<keyword evidence="12" id="KW-0472">Membrane</keyword>
<evidence type="ECO:0000256" key="15">
    <source>
        <dbReference type="SAM" id="SignalP"/>
    </source>
</evidence>
<protein>
    <recommendedName>
        <fullName evidence="14">sn-1-specific diacylglycerol lipase</fullName>
        <ecNumber evidence="14">3.1.1.116</ecNumber>
    </recommendedName>
</protein>
<evidence type="ECO:0000256" key="13">
    <source>
        <dbReference type="ARBA" id="ARBA00024531"/>
    </source>
</evidence>
<dbReference type="SUPFAM" id="SSF53474">
    <property type="entry name" value="alpha/beta-Hydrolases"/>
    <property type="match status" value="1"/>
</dbReference>
<evidence type="ECO:0000256" key="12">
    <source>
        <dbReference type="ARBA" id="ARBA00023136"/>
    </source>
</evidence>
<evidence type="ECO:0000256" key="8">
    <source>
        <dbReference type="ARBA" id="ARBA00022837"/>
    </source>
</evidence>
<evidence type="ECO:0000259" key="16">
    <source>
        <dbReference type="Pfam" id="PF01764"/>
    </source>
</evidence>
<reference evidence="17" key="1">
    <citation type="submission" date="2020-06" db="EMBL/GenBank/DDBJ databases">
        <authorList>
            <consortium name="Plant Systems Biology data submission"/>
        </authorList>
    </citation>
    <scope>NUCLEOTIDE SEQUENCE</scope>
    <source>
        <strain evidence="17">D6</strain>
    </source>
</reference>
<keyword evidence="7" id="KW-0378">Hydrolase</keyword>
<keyword evidence="18" id="KW-1185">Reference proteome</keyword>
<evidence type="ECO:0000256" key="7">
    <source>
        <dbReference type="ARBA" id="ARBA00022801"/>
    </source>
</evidence>
<evidence type="ECO:0000313" key="17">
    <source>
        <dbReference type="EMBL" id="CAB9504292.1"/>
    </source>
</evidence>
<dbReference type="GO" id="GO:0016042">
    <property type="term" value="P:lipid catabolic process"/>
    <property type="evidence" value="ECO:0007669"/>
    <property type="project" value="UniProtKB-KW"/>
</dbReference>
<dbReference type="GO" id="GO:0005886">
    <property type="term" value="C:plasma membrane"/>
    <property type="evidence" value="ECO:0007669"/>
    <property type="project" value="UniProtKB-SubCell"/>
</dbReference>
<evidence type="ECO:0000256" key="1">
    <source>
        <dbReference type="ARBA" id="ARBA00001913"/>
    </source>
</evidence>
<sequence>MILLLHIAAVLIAFASIAWAAAPSWTKAKRQDASGQHVYEILGRFDLTMWQGIKKFFGYVSEIAHQTLSLDQKEKSSFVWIRVLFSYTIAVLHRTMLSARLSDNQMDYVLGANDQETESVSKAELESLVERIKFAHLAYPFHRDHNKLEERLQEKGFLLIQHDPITSPGKVAHYIAIHQQQKRLLIVPRGTSAFSDLLTDAAGYTVEQELSRCDDAPVLEGLERIWSHEGILTAANRLSNDTIELVRRYVTEDGYKLELVGHSLGASVATLMGAMFLAQIPALRDPSNLHIWAYAPPPCLNQEASDALEPFISTIVWNDDIIPTLSIASITFTSTIMAHLDEQVRINRGKFALLTAIFAAAATMLGFRKAPIAIPEQRLDDMAEYSLKYTQSLHAEWRNDTATYPPKIYAPGKVMYLWERRHLNKSTGEVNGVMAQGSSFLHLQLVIPTKDSIASHFPGSYEQGMQRLLSQMGDKTEHRRSIFLRLGN</sequence>
<dbReference type="AlphaFoldDB" id="A0A9N8DKD5"/>
<evidence type="ECO:0000256" key="11">
    <source>
        <dbReference type="ARBA" id="ARBA00023098"/>
    </source>
</evidence>
<dbReference type="GO" id="GO:0046872">
    <property type="term" value="F:metal ion binding"/>
    <property type="evidence" value="ECO:0007669"/>
    <property type="project" value="UniProtKB-KW"/>
</dbReference>
<proteinExistence type="predicted"/>
<comment type="subcellular location">
    <subcellularLocation>
        <location evidence="2">Cell membrane</location>
        <topology evidence="2">Multi-pass membrane protein</topology>
    </subcellularLocation>
</comment>
<comment type="caution">
    <text evidence="17">The sequence shown here is derived from an EMBL/GenBank/DDBJ whole genome shotgun (WGS) entry which is preliminary data.</text>
</comment>
<keyword evidence="8" id="KW-0106">Calcium</keyword>
<evidence type="ECO:0000256" key="6">
    <source>
        <dbReference type="ARBA" id="ARBA00022723"/>
    </source>
</evidence>
<keyword evidence="4" id="KW-0597">Phosphoprotein</keyword>
<evidence type="ECO:0000256" key="2">
    <source>
        <dbReference type="ARBA" id="ARBA00004651"/>
    </source>
</evidence>
<feature type="chain" id="PRO_5040208597" description="sn-1-specific diacylglycerol lipase" evidence="15">
    <location>
        <begin position="21"/>
        <end position="488"/>
    </location>
</feature>
<keyword evidence="5" id="KW-0812">Transmembrane</keyword>
<dbReference type="InterPro" id="IPR052214">
    <property type="entry name" value="DAG_Lipase-Related"/>
</dbReference>
<dbReference type="Gene3D" id="3.40.50.1820">
    <property type="entry name" value="alpha/beta hydrolase"/>
    <property type="match status" value="1"/>
</dbReference>
<dbReference type="OrthoDB" id="70570at2759"/>
<dbReference type="EC" id="3.1.1.116" evidence="14"/>
<gene>
    <name evidence="17" type="ORF">SEMRO_191_G082370.1</name>
</gene>
<dbReference type="CDD" id="cd00519">
    <property type="entry name" value="Lipase_3"/>
    <property type="match status" value="1"/>
</dbReference>
<keyword evidence="11" id="KW-0443">Lipid metabolism</keyword>
<dbReference type="Pfam" id="PF01764">
    <property type="entry name" value="Lipase_3"/>
    <property type="match status" value="1"/>
</dbReference>
<dbReference type="InterPro" id="IPR029058">
    <property type="entry name" value="AB_hydrolase_fold"/>
</dbReference>
<evidence type="ECO:0000313" key="18">
    <source>
        <dbReference type="Proteomes" id="UP001153069"/>
    </source>
</evidence>
<evidence type="ECO:0000256" key="5">
    <source>
        <dbReference type="ARBA" id="ARBA00022692"/>
    </source>
</evidence>
<comment type="cofactor">
    <cofactor evidence="1">
        <name>Ca(2+)</name>
        <dbReference type="ChEBI" id="CHEBI:29108"/>
    </cofactor>
</comment>
<dbReference type="EMBL" id="CAICTM010000190">
    <property type="protein sequence ID" value="CAB9504292.1"/>
    <property type="molecule type" value="Genomic_DNA"/>
</dbReference>
<evidence type="ECO:0000256" key="4">
    <source>
        <dbReference type="ARBA" id="ARBA00022553"/>
    </source>
</evidence>
<evidence type="ECO:0000256" key="14">
    <source>
        <dbReference type="ARBA" id="ARBA00026104"/>
    </source>
</evidence>
<keyword evidence="10" id="KW-1133">Transmembrane helix</keyword>
<dbReference type="PANTHER" id="PTHR45792">
    <property type="entry name" value="DIACYLGLYCEROL LIPASE HOMOLOG-RELATED"/>
    <property type="match status" value="1"/>
</dbReference>
<organism evidence="17 18">
    <name type="scientific">Seminavis robusta</name>
    <dbReference type="NCBI Taxonomy" id="568900"/>
    <lineage>
        <taxon>Eukaryota</taxon>
        <taxon>Sar</taxon>
        <taxon>Stramenopiles</taxon>
        <taxon>Ochrophyta</taxon>
        <taxon>Bacillariophyta</taxon>
        <taxon>Bacillariophyceae</taxon>
        <taxon>Bacillariophycidae</taxon>
        <taxon>Naviculales</taxon>
        <taxon>Naviculaceae</taxon>
        <taxon>Seminavis</taxon>
    </lineage>
</organism>
<evidence type="ECO:0000256" key="3">
    <source>
        <dbReference type="ARBA" id="ARBA00022475"/>
    </source>
</evidence>
<dbReference type="PANTHER" id="PTHR45792:SF8">
    <property type="entry name" value="DIACYLGLYCEROL LIPASE-ALPHA"/>
    <property type="match status" value="1"/>
</dbReference>
<dbReference type="InterPro" id="IPR002921">
    <property type="entry name" value="Fungal_lipase-type"/>
</dbReference>
<accession>A0A9N8DKD5</accession>
<evidence type="ECO:0000256" key="9">
    <source>
        <dbReference type="ARBA" id="ARBA00022963"/>
    </source>
</evidence>
<dbReference type="Proteomes" id="UP001153069">
    <property type="component" value="Unassembled WGS sequence"/>
</dbReference>
<comment type="catalytic activity">
    <reaction evidence="13">
        <text>a 1,2-diacyl-sn-glycerol + H2O = a 2-acylglycerol + a fatty acid + H(+)</text>
        <dbReference type="Rhea" id="RHEA:33275"/>
        <dbReference type="ChEBI" id="CHEBI:15377"/>
        <dbReference type="ChEBI" id="CHEBI:15378"/>
        <dbReference type="ChEBI" id="CHEBI:17389"/>
        <dbReference type="ChEBI" id="CHEBI:17815"/>
        <dbReference type="ChEBI" id="CHEBI:28868"/>
        <dbReference type="EC" id="3.1.1.116"/>
    </reaction>
    <physiologicalReaction direction="left-to-right" evidence="13">
        <dbReference type="Rhea" id="RHEA:33276"/>
    </physiologicalReaction>
</comment>
<keyword evidence="9" id="KW-0442">Lipid degradation</keyword>